<sequence length="289" mass="31670">MTLPRPDRLADLLSWIEDNLDQPLTLDAIADRMALSPYHFSRLFTARMGRSVMAYVRGRRLVKAARRLTSEPEARLIDLAFDCGFDSQEAFTRAFGRLFGVSPGRFRQGYSATPFEGQYPMSLPESADVDVIRLPDLVSLDAFTVAGPSRRFDGATKATIPQLWPALIGALPFAGQEPSWATYGVVWAADRSEGSFDYMAGVRVAPDATPPAGFTTLRIPAATYAVFRITLNGGPLHPQVKAAMDRIWGELMPASGLRVADSPDFELYDSEFAPTRPGAVIDFHVPVVA</sequence>
<name>A0A248JPN5_9PROT</name>
<dbReference type="PROSITE" id="PS01124">
    <property type="entry name" value="HTH_ARAC_FAMILY_2"/>
    <property type="match status" value="1"/>
</dbReference>
<dbReference type="SUPFAM" id="SSF55136">
    <property type="entry name" value="Probable bacterial effector-binding domain"/>
    <property type="match status" value="1"/>
</dbReference>
<organism evidence="5 6">
    <name type="scientific">Nitrospirillum viridazoti CBAmc</name>
    <dbReference type="NCBI Taxonomy" id="1441467"/>
    <lineage>
        <taxon>Bacteria</taxon>
        <taxon>Pseudomonadati</taxon>
        <taxon>Pseudomonadota</taxon>
        <taxon>Alphaproteobacteria</taxon>
        <taxon>Rhodospirillales</taxon>
        <taxon>Azospirillaceae</taxon>
        <taxon>Nitrospirillum</taxon>
        <taxon>Nitrospirillum viridazoti</taxon>
    </lineage>
</organism>
<dbReference type="PRINTS" id="PR00032">
    <property type="entry name" value="HTHARAC"/>
</dbReference>
<dbReference type="InterPro" id="IPR018060">
    <property type="entry name" value="HTH_AraC"/>
</dbReference>
<reference evidence="5 6" key="1">
    <citation type="submission" date="2017-06" db="EMBL/GenBank/DDBJ databases">
        <title>Complete genome sequence of Nitrospirillum amazonense strain CBAmC, an endophytic nitrogen-fixing and plant growth-promoting bacterium, isolated from sugarcane.</title>
        <authorList>
            <person name="Schwab S."/>
            <person name="dos Santos Teixeira K.R."/>
            <person name="Simoes Araujo J.L."/>
            <person name="Soares Vidal M."/>
            <person name="Borges de Freitas H.R."/>
            <person name="Rivello Crivelaro A.L."/>
            <person name="Bueno de Camargo Nunes A."/>
            <person name="dos Santos C.M."/>
            <person name="Palmeira da Silva Rosa D."/>
            <person name="da Silva Padilha D."/>
            <person name="da Silva E."/>
            <person name="Araujo Terra L."/>
            <person name="Soares Mendes V."/>
            <person name="Farinelli L."/>
            <person name="Magalhaes Cruz L."/>
            <person name="Baldani J.I."/>
        </authorList>
    </citation>
    <scope>NUCLEOTIDE SEQUENCE [LARGE SCALE GENOMIC DNA]</scope>
    <source>
        <strain evidence="5 6">CBAmC</strain>
    </source>
</reference>
<proteinExistence type="predicted"/>
<dbReference type="EMBL" id="CP022110">
    <property type="protein sequence ID" value="ASG20496.1"/>
    <property type="molecule type" value="Genomic_DNA"/>
</dbReference>
<evidence type="ECO:0000256" key="1">
    <source>
        <dbReference type="ARBA" id="ARBA00023015"/>
    </source>
</evidence>
<evidence type="ECO:0000256" key="3">
    <source>
        <dbReference type="ARBA" id="ARBA00023163"/>
    </source>
</evidence>
<dbReference type="InterPro" id="IPR009057">
    <property type="entry name" value="Homeodomain-like_sf"/>
</dbReference>
<keyword evidence="6" id="KW-1185">Reference proteome</keyword>
<dbReference type="GO" id="GO:0003700">
    <property type="term" value="F:DNA-binding transcription factor activity"/>
    <property type="evidence" value="ECO:0007669"/>
    <property type="project" value="InterPro"/>
</dbReference>
<dbReference type="AlphaFoldDB" id="A0A248JPN5"/>
<dbReference type="SUPFAM" id="SSF46689">
    <property type="entry name" value="Homeodomain-like"/>
    <property type="match status" value="2"/>
</dbReference>
<dbReference type="Gene3D" id="1.10.10.60">
    <property type="entry name" value="Homeodomain-like"/>
    <property type="match status" value="2"/>
</dbReference>
<dbReference type="PROSITE" id="PS00041">
    <property type="entry name" value="HTH_ARAC_FAMILY_1"/>
    <property type="match status" value="1"/>
</dbReference>
<dbReference type="PANTHER" id="PTHR47504">
    <property type="entry name" value="RIGHT ORIGIN-BINDING PROTEIN"/>
    <property type="match status" value="1"/>
</dbReference>
<dbReference type="SMART" id="SM00871">
    <property type="entry name" value="AraC_E_bind"/>
    <property type="match status" value="1"/>
</dbReference>
<protein>
    <submittedName>
        <fullName evidence="5">AraC family transcriptional regulator</fullName>
    </submittedName>
</protein>
<evidence type="ECO:0000313" key="5">
    <source>
        <dbReference type="EMBL" id="ASG20496.1"/>
    </source>
</evidence>
<keyword evidence="1" id="KW-0805">Transcription regulation</keyword>
<dbReference type="InterPro" id="IPR020449">
    <property type="entry name" value="Tscrpt_reg_AraC-type_HTH"/>
</dbReference>
<dbReference type="InterPro" id="IPR029442">
    <property type="entry name" value="GyrI-like"/>
</dbReference>
<dbReference type="SMART" id="SM00342">
    <property type="entry name" value="HTH_ARAC"/>
    <property type="match status" value="1"/>
</dbReference>
<dbReference type="InterPro" id="IPR050959">
    <property type="entry name" value="MarA-like"/>
</dbReference>
<dbReference type="Pfam" id="PF12833">
    <property type="entry name" value="HTH_18"/>
    <property type="match status" value="1"/>
</dbReference>
<dbReference type="GO" id="GO:0043565">
    <property type="term" value="F:sequence-specific DNA binding"/>
    <property type="evidence" value="ECO:0007669"/>
    <property type="project" value="InterPro"/>
</dbReference>
<dbReference type="Proteomes" id="UP000197153">
    <property type="component" value="Chromosome 1"/>
</dbReference>
<evidence type="ECO:0000256" key="2">
    <source>
        <dbReference type="ARBA" id="ARBA00023125"/>
    </source>
</evidence>
<dbReference type="InterPro" id="IPR010499">
    <property type="entry name" value="AraC_E-bd"/>
</dbReference>
<dbReference type="InterPro" id="IPR018062">
    <property type="entry name" value="HTH_AraC-typ_CS"/>
</dbReference>
<dbReference type="Gene3D" id="3.20.80.10">
    <property type="entry name" value="Regulatory factor, effector binding domain"/>
    <property type="match status" value="1"/>
</dbReference>
<evidence type="ECO:0000259" key="4">
    <source>
        <dbReference type="PROSITE" id="PS01124"/>
    </source>
</evidence>
<dbReference type="KEGG" id="nao:Y958_06470"/>
<accession>A0A248JPN5</accession>
<dbReference type="RefSeq" id="WP_088871352.1">
    <property type="nucleotide sequence ID" value="NZ_CP022110.1"/>
</dbReference>
<dbReference type="PANTHER" id="PTHR47504:SF5">
    <property type="entry name" value="RIGHT ORIGIN-BINDING PROTEIN"/>
    <property type="match status" value="1"/>
</dbReference>
<gene>
    <name evidence="5" type="ORF">Y958_06470</name>
</gene>
<dbReference type="Pfam" id="PF06445">
    <property type="entry name" value="GyrI-like"/>
    <property type="match status" value="1"/>
</dbReference>
<feature type="domain" description="HTH araC/xylS-type" evidence="4">
    <location>
        <begin position="10"/>
        <end position="109"/>
    </location>
</feature>
<dbReference type="InterPro" id="IPR011256">
    <property type="entry name" value="Reg_factor_effector_dom_sf"/>
</dbReference>
<keyword evidence="3" id="KW-0804">Transcription</keyword>
<keyword evidence="2" id="KW-0238">DNA-binding</keyword>
<evidence type="ECO:0000313" key="6">
    <source>
        <dbReference type="Proteomes" id="UP000197153"/>
    </source>
</evidence>